<name>A0AA40K1R0_9PEZI</name>
<dbReference type="Proteomes" id="UP001172155">
    <property type="component" value="Unassembled WGS sequence"/>
</dbReference>
<sequence length="233" mass="25513">MRSMSSTPPILAIINTQQNPNTKRDGMTCNVSSHLPPNRRRITRWIVNVARNLAATGFDLPHAAATESAHRSSTPPSHWAEGQANHVPETGARPQPRPFHSSTLPVLPHHSAGCKANHAIRCENMAAARSGGFHVFFSSFFLRVFDVVMGYFPRRCFSPASSLPSIFEADISGTGNFHLQSPPPVLPSRQRLLAGTSPHYRGTRGSHGWEARPGDWIAFLDGQSRSAGPPLHY</sequence>
<dbReference type="EMBL" id="JAUKUD010000005">
    <property type="protein sequence ID" value="KAK0742753.1"/>
    <property type="molecule type" value="Genomic_DNA"/>
</dbReference>
<dbReference type="AlphaFoldDB" id="A0AA40K1R0"/>
<comment type="caution">
    <text evidence="2">The sequence shown here is derived from an EMBL/GenBank/DDBJ whole genome shotgun (WGS) entry which is preliminary data.</text>
</comment>
<gene>
    <name evidence="2" type="ORF">B0T18DRAFT_169594</name>
</gene>
<accession>A0AA40K1R0</accession>
<reference evidence="2" key="1">
    <citation type="submission" date="2023-06" db="EMBL/GenBank/DDBJ databases">
        <title>Genome-scale phylogeny and comparative genomics of the fungal order Sordariales.</title>
        <authorList>
            <consortium name="Lawrence Berkeley National Laboratory"/>
            <person name="Hensen N."/>
            <person name="Bonometti L."/>
            <person name="Westerberg I."/>
            <person name="Brannstrom I.O."/>
            <person name="Guillou S."/>
            <person name="Cros-Aarteil S."/>
            <person name="Calhoun S."/>
            <person name="Haridas S."/>
            <person name="Kuo A."/>
            <person name="Mondo S."/>
            <person name="Pangilinan J."/>
            <person name="Riley R."/>
            <person name="LaButti K."/>
            <person name="Andreopoulos B."/>
            <person name="Lipzen A."/>
            <person name="Chen C."/>
            <person name="Yanf M."/>
            <person name="Daum C."/>
            <person name="Ng V."/>
            <person name="Clum A."/>
            <person name="Steindorff A."/>
            <person name="Ohm R."/>
            <person name="Martin F."/>
            <person name="Silar P."/>
            <person name="Natvig D."/>
            <person name="Lalanne C."/>
            <person name="Gautier V."/>
            <person name="Ament-velasquez S.L."/>
            <person name="Kruys A."/>
            <person name="Hutchinson M.I."/>
            <person name="Powell A.J."/>
            <person name="Barry K."/>
            <person name="Miller A.N."/>
            <person name="Grigoriev I.V."/>
            <person name="Debuchy R."/>
            <person name="Gladieux P."/>
            <person name="Thoren M.H."/>
            <person name="Johannesson H."/>
        </authorList>
    </citation>
    <scope>NUCLEOTIDE SEQUENCE</scope>
    <source>
        <strain evidence="2">SMH3187-1</strain>
    </source>
</reference>
<protein>
    <submittedName>
        <fullName evidence="2">Uncharacterized protein</fullName>
    </submittedName>
</protein>
<evidence type="ECO:0000313" key="2">
    <source>
        <dbReference type="EMBL" id="KAK0742753.1"/>
    </source>
</evidence>
<organism evidence="2 3">
    <name type="scientific">Schizothecium vesticola</name>
    <dbReference type="NCBI Taxonomy" id="314040"/>
    <lineage>
        <taxon>Eukaryota</taxon>
        <taxon>Fungi</taxon>
        <taxon>Dikarya</taxon>
        <taxon>Ascomycota</taxon>
        <taxon>Pezizomycotina</taxon>
        <taxon>Sordariomycetes</taxon>
        <taxon>Sordariomycetidae</taxon>
        <taxon>Sordariales</taxon>
        <taxon>Schizotheciaceae</taxon>
        <taxon>Schizothecium</taxon>
    </lineage>
</organism>
<proteinExistence type="predicted"/>
<evidence type="ECO:0000256" key="1">
    <source>
        <dbReference type="SAM" id="MobiDB-lite"/>
    </source>
</evidence>
<evidence type="ECO:0000313" key="3">
    <source>
        <dbReference type="Proteomes" id="UP001172155"/>
    </source>
</evidence>
<feature type="region of interest" description="Disordered" evidence="1">
    <location>
        <begin position="64"/>
        <end position="101"/>
    </location>
</feature>
<keyword evidence="3" id="KW-1185">Reference proteome</keyword>